<dbReference type="InterPro" id="IPR032675">
    <property type="entry name" value="LRR_dom_sf"/>
</dbReference>
<reference evidence="1 2" key="1">
    <citation type="submission" date="2017-06" db="EMBL/GenBank/DDBJ databases">
        <title>Comparative genomic analysis of Ambrosia Fusariam Clade fungi.</title>
        <authorList>
            <person name="Stajich J.E."/>
            <person name="Carrillo J."/>
            <person name="Kijimoto T."/>
            <person name="Eskalen A."/>
            <person name="O'Donnell K."/>
            <person name="Kasson M."/>
        </authorList>
    </citation>
    <scope>NUCLEOTIDE SEQUENCE [LARGE SCALE GENOMIC DNA]</scope>
    <source>
        <strain evidence="1">UCR3666</strain>
    </source>
</reference>
<dbReference type="EMBL" id="NKUJ01000069">
    <property type="protein sequence ID" value="RMJ15213.1"/>
    <property type="molecule type" value="Genomic_DNA"/>
</dbReference>
<proteinExistence type="predicted"/>
<protein>
    <recommendedName>
        <fullName evidence="3">F-box domain-containing protein</fullName>
    </recommendedName>
</protein>
<dbReference type="AlphaFoldDB" id="A0A3M2SCF9"/>
<dbReference type="OrthoDB" id="2520703at2759"/>
<dbReference type="Proteomes" id="UP000277212">
    <property type="component" value="Unassembled WGS sequence"/>
</dbReference>
<gene>
    <name evidence="1" type="ORF">CDV36_005110</name>
</gene>
<name>A0A3M2SCF9_9HYPO</name>
<dbReference type="Gene3D" id="3.80.10.10">
    <property type="entry name" value="Ribonuclease Inhibitor"/>
    <property type="match status" value="1"/>
</dbReference>
<evidence type="ECO:0008006" key="3">
    <source>
        <dbReference type="Google" id="ProtNLM"/>
    </source>
</evidence>
<keyword evidence="2" id="KW-1185">Reference proteome</keyword>
<accession>A0A3M2SCF9</accession>
<dbReference type="SUPFAM" id="SSF52047">
    <property type="entry name" value="RNI-like"/>
    <property type="match status" value="1"/>
</dbReference>
<organism evidence="1 2">
    <name type="scientific">Fusarium kuroshium</name>
    <dbReference type="NCBI Taxonomy" id="2010991"/>
    <lineage>
        <taxon>Eukaryota</taxon>
        <taxon>Fungi</taxon>
        <taxon>Dikarya</taxon>
        <taxon>Ascomycota</taxon>
        <taxon>Pezizomycotina</taxon>
        <taxon>Sordariomycetes</taxon>
        <taxon>Hypocreomycetidae</taxon>
        <taxon>Hypocreales</taxon>
        <taxon>Nectriaceae</taxon>
        <taxon>Fusarium</taxon>
        <taxon>Fusarium solani species complex</taxon>
    </lineage>
</organism>
<evidence type="ECO:0000313" key="1">
    <source>
        <dbReference type="EMBL" id="RMJ15213.1"/>
    </source>
</evidence>
<comment type="caution">
    <text evidence="1">The sequence shown here is derived from an EMBL/GenBank/DDBJ whole genome shotgun (WGS) entry which is preliminary data.</text>
</comment>
<evidence type="ECO:0000313" key="2">
    <source>
        <dbReference type="Proteomes" id="UP000277212"/>
    </source>
</evidence>
<sequence>MDTQIASPRKHCPLPNEVLLLIFSEFLVRLHPDPRRGPFGFIRWTLGRYRDLSNICKASKQLKAVAQPLLYRFLLTFPYHRGVDKVLGSMSNNPQLGEFVEDFDLRYTLDTLRWDSRHGEWFEQARPHLKLPPELADEIESVLCTVLNHYTMEARDALTAFWLSLMPNLKKLSLLMMDETDLTSALLKHAVDSTDKTLIGTRPFSSLHEVNFSQALYKKEKPIYITAIESLFRLPSLKILRTSSVHWTQPDNGEAFVLPTIACSLEHLESKSSTMRPETVRSILIACKELRTLKLDIGHPSSPSFFPVSYDVGEILREHGQGLKRIGLSFHFTATGKKGEWLTGEEYVARKIGDIRSLSNLKHFRLSLPAFEEGMYRWRRPNGPFPPLMNLVEMLPRSLETLILRCGFCNKAALVQNLYSLLAAKETFPNLRCIMVSSAIKLEKDLLDIGWTWKTAATCVDGGWKWKTKDVDGSGLLVMKKRGVQHKFNMAKLDEV</sequence>